<dbReference type="AlphaFoldDB" id="A0A4S8JTH3"/>
<dbReference type="EMBL" id="PYDT01000003">
    <property type="protein sequence ID" value="THU65464.1"/>
    <property type="molecule type" value="Genomic_DNA"/>
</dbReference>
<name>A0A4S8JTH3_MUSBA</name>
<organism evidence="1 2">
    <name type="scientific">Musa balbisiana</name>
    <name type="common">Banana</name>
    <dbReference type="NCBI Taxonomy" id="52838"/>
    <lineage>
        <taxon>Eukaryota</taxon>
        <taxon>Viridiplantae</taxon>
        <taxon>Streptophyta</taxon>
        <taxon>Embryophyta</taxon>
        <taxon>Tracheophyta</taxon>
        <taxon>Spermatophyta</taxon>
        <taxon>Magnoliopsida</taxon>
        <taxon>Liliopsida</taxon>
        <taxon>Zingiberales</taxon>
        <taxon>Musaceae</taxon>
        <taxon>Musa</taxon>
    </lineage>
</organism>
<reference evidence="1 2" key="1">
    <citation type="journal article" date="2019" name="Nat. Plants">
        <title>Genome sequencing of Musa balbisiana reveals subgenome evolution and function divergence in polyploid bananas.</title>
        <authorList>
            <person name="Yao X."/>
        </authorList>
    </citation>
    <scope>NUCLEOTIDE SEQUENCE [LARGE SCALE GENOMIC DNA]</scope>
    <source>
        <strain evidence="2">cv. DH-PKW</strain>
        <tissue evidence="1">Leaves</tissue>
    </source>
</reference>
<accession>A0A4S8JTH3</accession>
<protein>
    <submittedName>
        <fullName evidence="1">Uncharacterized protein</fullName>
    </submittedName>
</protein>
<proteinExistence type="predicted"/>
<evidence type="ECO:0000313" key="1">
    <source>
        <dbReference type="EMBL" id="THU65464.1"/>
    </source>
</evidence>
<evidence type="ECO:0000313" key="2">
    <source>
        <dbReference type="Proteomes" id="UP000317650"/>
    </source>
</evidence>
<gene>
    <name evidence="1" type="ORF">C4D60_Mb05t03920</name>
</gene>
<keyword evidence="2" id="KW-1185">Reference proteome</keyword>
<comment type="caution">
    <text evidence="1">The sequence shown here is derived from an EMBL/GenBank/DDBJ whole genome shotgun (WGS) entry which is preliminary data.</text>
</comment>
<sequence>MSTVVPRVKKPTNRWQTTIKRRCRVVEERVETILLGWSWRMGLQSGWWCVEAAAHVVGPH</sequence>
<dbReference type="Proteomes" id="UP000317650">
    <property type="component" value="Chromosome 5"/>
</dbReference>